<dbReference type="STRING" id="1121290.CLAOCE_16870"/>
<dbReference type="RefSeq" id="WP_070110656.1">
    <property type="nucleotide sequence ID" value="NZ_LZFO01000026.1"/>
</dbReference>
<gene>
    <name evidence="1" type="ORF">CLOACE_16870</name>
</gene>
<reference evidence="1 2" key="1">
    <citation type="submission" date="2016-06" db="EMBL/GenBank/DDBJ databases">
        <title>Genome sequence of Clostridium acetireducens DSM 10703.</title>
        <authorList>
            <person name="Poehlein A."/>
            <person name="Fluechter S."/>
            <person name="Duerre P."/>
            <person name="Daniel R."/>
        </authorList>
    </citation>
    <scope>NUCLEOTIDE SEQUENCE [LARGE SCALE GENOMIC DNA]</scope>
    <source>
        <strain evidence="1 2">DSM 10703</strain>
    </source>
</reference>
<dbReference type="PROSITE" id="PS51257">
    <property type="entry name" value="PROKAR_LIPOPROTEIN"/>
    <property type="match status" value="1"/>
</dbReference>
<evidence type="ECO:0000313" key="2">
    <source>
        <dbReference type="Proteomes" id="UP000175744"/>
    </source>
</evidence>
<sequence>MKRIFFISIIFIFLIAGCGNKQETMKKTTVNENKSISKQKEKNQSTPEEVVKILYENKLKLNDEFIKEYFYSPEKFDIILTNKNMKNLGITNINLDKIYKIDKKENYAFLQCIDSTYYKGIEEPIKDIKPFILIYDNEKWYIVNDLDSIKEEDSKLVSSSIQKQQEKMMEDDEIKDIIKSQEEFIRKHKGFFEEKQKIINKNLMEEKKDEPIDEVQKQQEINEEINQQMKQQKQIEEGTKKDK</sequence>
<protein>
    <recommendedName>
        <fullName evidence="3">Lipoprotein</fullName>
    </recommendedName>
</protein>
<organism evidence="1 2">
    <name type="scientific">Clostridium acetireducens DSM 10703</name>
    <dbReference type="NCBI Taxonomy" id="1121290"/>
    <lineage>
        <taxon>Bacteria</taxon>
        <taxon>Bacillati</taxon>
        <taxon>Bacillota</taxon>
        <taxon>Clostridia</taxon>
        <taxon>Eubacteriales</taxon>
        <taxon>Clostridiaceae</taxon>
        <taxon>Clostridium</taxon>
    </lineage>
</organism>
<comment type="caution">
    <text evidence="1">The sequence shown here is derived from an EMBL/GenBank/DDBJ whole genome shotgun (WGS) entry which is preliminary data.</text>
</comment>
<accession>A0A1E8EXG2</accession>
<evidence type="ECO:0008006" key="3">
    <source>
        <dbReference type="Google" id="ProtNLM"/>
    </source>
</evidence>
<evidence type="ECO:0000313" key="1">
    <source>
        <dbReference type="EMBL" id="OFI05458.1"/>
    </source>
</evidence>
<dbReference type="OrthoDB" id="1934635at2"/>
<name>A0A1E8EXG2_9CLOT</name>
<proteinExistence type="predicted"/>
<dbReference type="EMBL" id="LZFO01000026">
    <property type="protein sequence ID" value="OFI05458.1"/>
    <property type="molecule type" value="Genomic_DNA"/>
</dbReference>
<dbReference type="AlphaFoldDB" id="A0A1E8EXG2"/>
<keyword evidence="2" id="KW-1185">Reference proteome</keyword>
<dbReference type="Proteomes" id="UP000175744">
    <property type="component" value="Unassembled WGS sequence"/>
</dbReference>